<proteinExistence type="predicted"/>
<evidence type="ECO:0000313" key="2">
    <source>
        <dbReference type="Proteomes" id="UP000775646"/>
    </source>
</evidence>
<reference evidence="1" key="1">
    <citation type="submission" date="2020-02" db="EMBL/GenBank/DDBJ databases">
        <authorList>
            <consortium name="GenomeTrakr network: Whole genome sequencing for foodborne pathogen traceback"/>
        </authorList>
    </citation>
    <scope>NUCLEOTIDE SEQUENCE</scope>
    <source>
        <strain evidence="1">CFSAN046653</strain>
    </source>
</reference>
<sequence>MMSTNNLSFAIGSRDFIKIKIDGKIVKGNSKYNKSSDYFEGSSGQAFNVFYGIDGPVFDLVNLKLKVTKNIKDILESFFTRGEKNIEIEVLRKESTKSGVEYSSYNVIYTGCRINNIFLSHDNDTNLLCEVLFTPEDRVSIELNVPSDDGSKTEKVGPITYDLHQGKIV</sequence>
<dbReference type="EMBL" id="AASZRA010000031">
    <property type="protein sequence ID" value="EFI6954644.1"/>
    <property type="molecule type" value="Genomic_DNA"/>
</dbReference>
<evidence type="ECO:0000313" key="1">
    <source>
        <dbReference type="EMBL" id="EFI6954644.1"/>
    </source>
</evidence>
<protein>
    <submittedName>
        <fullName evidence="1">Type VI secretion protein</fullName>
    </submittedName>
</protein>
<accession>A0AAI9FGK7</accession>
<dbReference type="AlphaFoldDB" id="A0AAI9FGK7"/>
<gene>
    <name evidence="1" type="ORF">BCB93_004348</name>
</gene>
<organism evidence="1 2">
    <name type="scientific">Escherichia coli</name>
    <dbReference type="NCBI Taxonomy" id="562"/>
    <lineage>
        <taxon>Bacteria</taxon>
        <taxon>Pseudomonadati</taxon>
        <taxon>Pseudomonadota</taxon>
        <taxon>Gammaproteobacteria</taxon>
        <taxon>Enterobacterales</taxon>
        <taxon>Enterobacteriaceae</taxon>
        <taxon>Escherichia</taxon>
    </lineage>
</organism>
<dbReference type="Proteomes" id="UP000775646">
    <property type="component" value="Unassembled WGS sequence"/>
</dbReference>
<name>A0AAI9FGK7_ECOLX</name>
<comment type="caution">
    <text evidence="1">The sequence shown here is derived from an EMBL/GenBank/DDBJ whole genome shotgun (WGS) entry which is preliminary data.</text>
</comment>